<dbReference type="PANTHER" id="PTHR43133:SF8">
    <property type="entry name" value="RNA POLYMERASE SIGMA FACTOR HI_1459-RELATED"/>
    <property type="match status" value="1"/>
</dbReference>
<evidence type="ECO:0000256" key="3">
    <source>
        <dbReference type="ARBA" id="ARBA00023082"/>
    </source>
</evidence>
<organism evidence="8 9">
    <name type="scientific">Nannocystis radixulma</name>
    <dbReference type="NCBI Taxonomy" id="2995305"/>
    <lineage>
        <taxon>Bacteria</taxon>
        <taxon>Pseudomonadati</taxon>
        <taxon>Myxococcota</taxon>
        <taxon>Polyangia</taxon>
        <taxon>Nannocystales</taxon>
        <taxon>Nannocystaceae</taxon>
        <taxon>Nannocystis</taxon>
    </lineage>
</organism>
<proteinExistence type="inferred from homology"/>
<dbReference type="InterPro" id="IPR013324">
    <property type="entry name" value="RNA_pol_sigma_r3/r4-like"/>
</dbReference>
<dbReference type="RefSeq" id="WP_271993638.1">
    <property type="nucleotide sequence ID" value="NZ_JAQNDN010000001.1"/>
</dbReference>
<dbReference type="EMBL" id="JAQNDN010000001">
    <property type="protein sequence ID" value="MDC0666199.1"/>
    <property type="molecule type" value="Genomic_DNA"/>
</dbReference>
<sequence>MGADGSDLELLRAWKAGDRKSGNLLFRRHFAAVYRFFRSKVGVFAEDLTQRTFLGCVEALERIRGDAGFRAYLFAVARNQLLMHFRRTGRGTGEAVFESWSIVDLGGSPGGFAVQREEQRVLLLGMQKLPVDYQIALELYYWEDMSTEEIAEVLGVARGTIKARLSRGREMLKKQLAELVDHDKLLESAVGELDKWARSLSKCVPSVAEA</sequence>
<dbReference type="InterPro" id="IPR036388">
    <property type="entry name" value="WH-like_DNA-bd_sf"/>
</dbReference>
<keyword evidence="4" id="KW-0238">DNA-binding</keyword>
<dbReference type="CDD" id="cd06171">
    <property type="entry name" value="Sigma70_r4"/>
    <property type="match status" value="1"/>
</dbReference>
<keyword evidence="3" id="KW-0731">Sigma factor</keyword>
<reference evidence="8 9" key="1">
    <citation type="submission" date="2022-11" db="EMBL/GenBank/DDBJ databases">
        <title>Minimal conservation of predation-associated metabolite biosynthetic gene clusters underscores biosynthetic potential of Myxococcota including descriptions for ten novel species: Archangium lansinium sp. nov., Myxococcus landrumus sp. nov., Nannocystis bai.</title>
        <authorList>
            <person name="Ahearne A."/>
            <person name="Stevens C."/>
            <person name="Dowd S."/>
        </authorList>
    </citation>
    <scope>NUCLEOTIDE SEQUENCE [LARGE SCALE GENOMIC DNA]</scope>
    <source>
        <strain evidence="8 9">NCELM</strain>
    </source>
</reference>
<keyword evidence="5" id="KW-0804">Transcription</keyword>
<evidence type="ECO:0000256" key="4">
    <source>
        <dbReference type="ARBA" id="ARBA00023125"/>
    </source>
</evidence>
<protein>
    <submittedName>
        <fullName evidence="8">Sigma-70 family RNA polymerase sigma factor</fullName>
    </submittedName>
</protein>
<dbReference type="NCBIfam" id="TIGR02937">
    <property type="entry name" value="sigma70-ECF"/>
    <property type="match status" value="1"/>
</dbReference>
<evidence type="ECO:0000256" key="5">
    <source>
        <dbReference type="ARBA" id="ARBA00023163"/>
    </source>
</evidence>
<dbReference type="Pfam" id="PF08281">
    <property type="entry name" value="Sigma70_r4_2"/>
    <property type="match status" value="1"/>
</dbReference>
<dbReference type="InterPro" id="IPR014284">
    <property type="entry name" value="RNA_pol_sigma-70_dom"/>
</dbReference>
<evidence type="ECO:0000313" key="8">
    <source>
        <dbReference type="EMBL" id="MDC0666199.1"/>
    </source>
</evidence>
<dbReference type="InterPro" id="IPR007627">
    <property type="entry name" value="RNA_pol_sigma70_r2"/>
</dbReference>
<dbReference type="InterPro" id="IPR013249">
    <property type="entry name" value="RNA_pol_sigma70_r4_t2"/>
</dbReference>
<feature type="domain" description="RNA polymerase sigma-70 region 2" evidence="6">
    <location>
        <begin position="25"/>
        <end position="90"/>
    </location>
</feature>
<dbReference type="Pfam" id="PF04542">
    <property type="entry name" value="Sigma70_r2"/>
    <property type="match status" value="1"/>
</dbReference>
<dbReference type="SUPFAM" id="SSF88659">
    <property type="entry name" value="Sigma3 and sigma4 domains of RNA polymerase sigma factors"/>
    <property type="match status" value="1"/>
</dbReference>
<evidence type="ECO:0000256" key="1">
    <source>
        <dbReference type="ARBA" id="ARBA00010641"/>
    </source>
</evidence>
<dbReference type="Proteomes" id="UP001217838">
    <property type="component" value="Unassembled WGS sequence"/>
</dbReference>
<evidence type="ECO:0000259" key="7">
    <source>
        <dbReference type="Pfam" id="PF08281"/>
    </source>
</evidence>
<dbReference type="Gene3D" id="1.10.1740.10">
    <property type="match status" value="1"/>
</dbReference>
<feature type="domain" description="RNA polymerase sigma factor 70 region 4 type 2" evidence="7">
    <location>
        <begin position="123"/>
        <end position="172"/>
    </location>
</feature>
<dbReference type="PANTHER" id="PTHR43133">
    <property type="entry name" value="RNA POLYMERASE ECF-TYPE SIGMA FACTO"/>
    <property type="match status" value="1"/>
</dbReference>
<comment type="caution">
    <text evidence="8">The sequence shown here is derived from an EMBL/GenBank/DDBJ whole genome shotgun (WGS) entry which is preliminary data.</text>
</comment>
<dbReference type="InterPro" id="IPR013325">
    <property type="entry name" value="RNA_pol_sigma_r2"/>
</dbReference>
<keyword evidence="9" id="KW-1185">Reference proteome</keyword>
<keyword evidence="2" id="KW-0805">Transcription regulation</keyword>
<evidence type="ECO:0000259" key="6">
    <source>
        <dbReference type="Pfam" id="PF04542"/>
    </source>
</evidence>
<evidence type="ECO:0000256" key="2">
    <source>
        <dbReference type="ARBA" id="ARBA00023015"/>
    </source>
</evidence>
<comment type="similarity">
    <text evidence="1">Belongs to the sigma-70 factor family. ECF subfamily.</text>
</comment>
<accession>A0ABT5AWJ2</accession>
<evidence type="ECO:0000313" key="9">
    <source>
        <dbReference type="Proteomes" id="UP001217838"/>
    </source>
</evidence>
<gene>
    <name evidence="8" type="ORF">POL58_00555</name>
</gene>
<dbReference type="InterPro" id="IPR039425">
    <property type="entry name" value="RNA_pol_sigma-70-like"/>
</dbReference>
<name>A0ABT5AWJ2_9BACT</name>
<dbReference type="SUPFAM" id="SSF88946">
    <property type="entry name" value="Sigma2 domain of RNA polymerase sigma factors"/>
    <property type="match status" value="1"/>
</dbReference>
<dbReference type="Gene3D" id="1.10.10.10">
    <property type="entry name" value="Winged helix-like DNA-binding domain superfamily/Winged helix DNA-binding domain"/>
    <property type="match status" value="1"/>
</dbReference>